<dbReference type="EMBL" id="CATOUU010000424">
    <property type="protein sequence ID" value="CAI9929090.1"/>
    <property type="molecule type" value="Genomic_DNA"/>
</dbReference>
<organism evidence="1">
    <name type="scientific">Hexamita inflata</name>
    <dbReference type="NCBI Taxonomy" id="28002"/>
    <lineage>
        <taxon>Eukaryota</taxon>
        <taxon>Metamonada</taxon>
        <taxon>Diplomonadida</taxon>
        <taxon>Hexamitidae</taxon>
        <taxon>Hexamitinae</taxon>
        <taxon>Hexamita</taxon>
    </lineage>
</organism>
<dbReference type="AlphaFoldDB" id="A0AA86P1Q1"/>
<evidence type="ECO:0000313" key="2">
    <source>
        <dbReference type="EMBL" id="CAL6004713.1"/>
    </source>
</evidence>
<evidence type="ECO:0000313" key="3">
    <source>
        <dbReference type="Proteomes" id="UP001642409"/>
    </source>
</evidence>
<sequence length="179" mass="20910">MKNKFSINEQKDADTIQQMEKRAKQFNIKKDDEVRTILSRASNANQLYRYEVKSMMRKLFSTEPVSLPKSCLYYQPQNKVSQIYFLGEQNSDNLQRQKKQGNTFERYMEQLTQSPRIKQSQSFQKVGHKAKETFFEGTLNNSSSSVSELMSPNVMKYGFVRKSVSGLRQQKTVSDSFQK</sequence>
<name>A0AA86P1Q1_9EUKA</name>
<dbReference type="Proteomes" id="UP001642409">
    <property type="component" value="Unassembled WGS sequence"/>
</dbReference>
<evidence type="ECO:0000313" key="1">
    <source>
        <dbReference type="EMBL" id="CAI9929090.1"/>
    </source>
</evidence>
<comment type="caution">
    <text evidence="1">The sequence shown here is derived from an EMBL/GenBank/DDBJ whole genome shotgun (WGS) entry which is preliminary data.</text>
</comment>
<reference evidence="1" key="1">
    <citation type="submission" date="2023-06" db="EMBL/GenBank/DDBJ databases">
        <authorList>
            <person name="Kurt Z."/>
        </authorList>
    </citation>
    <scope>NUCLEOTIDE SEQUENCE</scope>
</reference>
<proteinExistence type="predicted"/>
<protein>
    <submittedName>
        <fullName evidence="2">Hypothetical_protein</fullName>
    </submittedName>
</protein>
<reference evidence="2 3" key="2">
    <citation type="submission" date="2024-07" db="EMBL/GenBank/DDBJ databases">
        <authorList>
            <person name="Akdeniz Z."/>
        </authorList>
    </citation>
    <scope>NUCLEOTIDE SEQUENCE [LARGE SCALE GENOMIC DNA]</scope>
</reference>
<keyword evidence="3" id="KW-1185">Reference proteome</keyword>
<gene>
    <name evidence="1" type="ORF">HINF_LOCUS16735</name>
    <name evidence="2" type="ORF">HINF_LOCUS19019</name>
</gene>
<accession>A0AA86P1Q1</accession>
<dbReference type="EMBL" id="CAXDID020000049">
    <property type="protein sequence ID" value="CAL6004713.1"/>
    <property type="molecule type" value="Genomic_DNA"/>
</dbReference>